<accession>A0A179BCG9</accession>
<name>A0A179BCG9_RHILE</name>
<sequence length="66" mass="7101">MYLDRWTARSGEPAYPKAICLALVDAVDAALRSAAEIDRRAARLLSVAPKVRTMNTYGAPVPEGIA</sequence>
<reference evidence="1 3" key="2">
    <citation type="submission" date="2016-06" db="EMBL/GenBank/DDBJ databases">
        <title>Microsymbionts genomes from the relict species Vavilovia formosa.</title>
        <authorList>
            <person name="Chirak E."/>
            <person name="Kimeklis A."/>
            <person name="Andronov E."/>
        </authorList>
    </citation>
    <scope>NUCLEOTIDE SEQUENCE [LARGE SCALE GENOMIC DNA]</scope>
    <source>
        <strain evidence="1 3">Vaf10</strain>
        <plasmid evidence="3">Plasmid unnamed3</plasmid>
        <plasmid evidence="1">unnamed3</plasmid>
    </source>
</reference>
<dbReference type="EMBL" id="LWBS01000436">
    <property type="protein sequence ID" value="OAP89396.1"/>
    <property type="molecule type" value="Genomic_DNA"/>
</dbReference>
<dbReference type="InterPro" id="IPR009843">
    <property type="entry name" value="DUF1403"/>
</dbReference>
<evidence type="ECO:0000313" key="2">
    <source>
        <dbReference type="EMBL" id="OAP89396.1"/>
    </source>
</evidence>
<dbReference type="Pfam" id="PF07183">
    <property type="entry name" value="DUF1403"/>
    <property type="match status" value="1"/>
</dbReference>
<proteinExistence type="predicted"/>
<reference evidence="2" key="1">
    <citation type="submission" date="2016-04" db="EMBL/GenBank/DDBJ databases">
        <title>Fast-growing isolate from the root nodules of Vavilovia formosa.</title>
        <authorList>
            <person name="Kimeklis A."/>
            <person name="Safronova V."/>
            <person name="Belimov A."/>
            <person name="Andronov E."/>
        </authorList>
    </citation>
    <scope>NUCLEOTIDE SEQUENCE [LARGE SCALE GENOMIC DNA]</scope>
    <source>
        <strain evidence="2">Vaf-46</strain>
    </source>
</reference>
<organism evidence="2">
    <name type="scientific">Rhizobium leguminosarum</name>
    <dbReference type="NCBI Taxonomy" id="384"/>
    <lineage>
        <taxon>Bacteria</taxon>
        <taxon>Pseudomonadati</taxon>
        <taxon>Pseudomonadota</taxon>
        <taxon>Alphaproteobacteria</taxon>
        <taxon>Hyphomicrobiales</taxon>
        <taxon>Rhizobiaceae</taxon>
        <taxon>Rhizobium/Agrobacterium group</taxon>
        <taxon>Rhizobium</taxon>
    </lineage>
</organism>
<evidence type="ECO:0000313" key="1">
    <source>
        <dbReference type="EMBL" id="ANP90857.1"/>
    </source>
</evidence>
<geneLocation type="plasmid" evidence="1 3">
    <name>unnamed3</name>
</geneLocation>
<dbReference type="EMBL" id="CP016290">
    <property type="protein sequence ID" value="ANP90857.1"/>
    <property type="molecule type" value="Genomic_DNA"/>
</dbReference>
<dbReference type="AlphaFoldDB" id="A0A179BCG9"/>
<protein>
    <submittedName>
        <fullName evidence="2">Uncharacterized protein</fullName>
    </submittedName>
</protein>
<dbReference type="Proteomes" id="UP000092691">
    <property type="component" value="Plasmid unnamed3"/>
</dbReference>
<keyword evidence="1" id="KW-0614">Plasmid</keyword>
<evidence type="ECO:0000313" key="3">
    <source>
        <dbReference type="Proteomes" id="UP000092691"/>
    </source>
</evidence>
<gene>
    <name evidence="2" type="ORF">A4U53_32765</name>
    <name evidence="1" type="ORF">BA011_33590</name>
</gene>